<dbReference type="InterPro" id="IPR051316">
    <property type="entry name" value="Zinc-reg_GTPase_activator"/>
</dbReference>
<evidence type="ECO:0000313" key="3">
    <source>
        <dbReference type="Proteomes" id="UP000580568"/>
    </source>
</evidence>
<dbReference type="RefSeq" id="WP_183279645.1">
    <property type="nucleotide sequence ID" value="NZ_BLZR01000001.1"/>
</dbReference>
<dbReference type="InterPro" id="IPR003495">
    <property type="entry name" value="CobW/HypB/UreG_nucleotide-bd"/>
</dbReference>
<sequence length="322" mass="36784">MKIDIISGFLGSGKTTLIKKLISEQLYKERVVVIENEYGEVGIDGSLLCENDIKVKELISGCICCSIANDFVESIDDILKEYNPDRLIIEPSGVAKLSKVVSLVRTRGTIGNKKINIQAVVVDIKNFDMYITNFGEFYTNQIVNARTVILSRTQNTSDQELTHVVMAIRKINPRCSIITTPWDRLSSQRILTVCEQRLEDLMRDSNQARKTLNVTHVIRDSRITTNSAAKDVFEVWSKEITDRFSIEQIKIILDKLKDERVVGLIIRAKGIIELDDDKWIQFDYIHDYININYIKAKDSRRVSVIGIDLNIPMIEELFSSHL</sequence>
<dbReference type="AlphaFoldDB" id="A0A6V8SP13"/>
<dbReference type="PANTHER" id="PTHR13748">
    <property type="entry name" value="COBW-RELATED"/>
    <property type="match status" value="1"/>
</dbReference>
<keyword evidence="3" id="KW-1185">Reference proteome</keyword>
<dbReference type="InterPro" id="IPR027417">
    <property type="entry name" value="P-loop_NTPase"/>
</dbReference>
<dbReference type="PANTHER" id="PTHR13748:SF62">
    <property type="entry name" value="COBW DOMAIN-CONTAINING PROTEIN"/>
    <property type="match status" value="1"/>
</dbReference>
<dbReference type="Gene3D" id="3.40.50.300">
    <property type="entry name" value="P-loop containing nucleotide triphosphate hydrolases"/>
    <property type="match status" value="1"/>
</dbReference>
<dbReference type="GO" id="GO:0005737">
    <property type="term" value="C:cytoplasm"/>
    <property type="evidence" value="ECO:0007669"/>
    <property type="project" value="TreeGrafter"/>
</dbReference>
<evidence type="ECO:0000313" key="2">
    <source>
        <dbReference type="EMBL" id="GFP78345.1"/>
    </source>
</evidence>
<gene>
    <name evidence="2" type="ORF">bsdtw1_04565</name>
</gene>
<reference evidence="2 3" key="1">
    <citation type="submission" date="2020-07" db="EMBL/GenBank/DDBJ databases">
        <title>A new beta-1,3-glucan-decomposing anaerobic bacterium isolated from anoxic soil subjected to biological soil disinfestation.</title>
        <authorList>
            <person name="Ueki A."/>
            <person name="Tonouchi A."/>
        </authorList>
    </citation>
    <scope>NUCLEOTIDE SEQUENCE [LARGE SCALE GENOMIC DNA]</scope>
    <source>
        <strain evidence="2 3">TW1</strain>
    </source>
</reference>
<comment type="caution">
    <text evidence="2">The sequence shown here is derived from an EMBL/GenBank/DDBJ whole genome shotgun (WGS) entry which is preliminary data.</text>
</comment>
<dbReference type="Proteomes" id="UP000580568">
    <property type="component" value="Unassembled WGS sequence"/>
</dbReference>
<dbReference type="CDD" id="cd03112">
    <property type="entry name" value="CobW-like"/>
    <property type="match status" value="1"/>
</dbReference>
<proteinExistence type="predicted"/>
<organism evidence="2 3">
    <name type="scientific">Clostridium fungisolvens</name>
    <dbReference type="NCBI Taxonomy" id="1604897"/>
    <lineage>
        <taxon>Bacteria</taxon>
        <taxon>Bacillati</taxon>
        <taxon>Bacillota</taxon>
        <taxon>Clostridia</taxon>
        <taxon>Eubacteriales</taxon>
        <taxon>Clostridiaceae</taxon>
        <taxon>Clostridium</taxon>
    </lineage>
</organism>
<dbReference type="Pfam" id="PF02492">
    <property type="entry name" value="cobW"/>
    <property type="match status" value="1"/>
</dbReference>
<accession>A0A6V8SP13</accession>
<name>A0A6V8SP13_9CLOT</name>
<evidence type="ECO:0000259" key="1">
    <source>
        <dbReference type="Pfam" id="PF02492"/>
    </source>
</evidence>
<protein>
    <recommendedName>
        <fullName evidence="1">CobW/HypB/UreG nucleotide-binding domain-containing protein</fullName>
    </recommendedName>
</protein>
<dbReference type="EMBL" id="BLZR01000001">
    <property type="protein sequence ID" value="GFP78345.1"/>
    <property type="molecule type" value="Genomic_DNA"/>
</dbReference>
<feature type="domain" description="CobW/HypB/UreG nucleotide-binding" evidence="1">
    <location>
        <begin position="5"/>
        <end position="178"/>
    </location>
</feature>
<dbReference type="SUPFAM" id="SSF52540">
    <property type="entry name" value="P-loop containing nucleoside triphosphate hydrolases"/>
    <property type="match status" value="1"/>
</dbReference>